<dbReference type="GO" id="GO:0008654">
    <property type="term" value="P:phospholipid biosynthetic process"/>
    <property type="evidence" value="ECO:0007669"/>
    <property type="project" value="InterPro"/>
</dbReference>
<dbReference type="EMBL" id="AUZZ01009865">
    <property type="protein sequence ID" value="EQD32310.1"/>
    <property type="molecule type" value="Genomic_DNA"/>
</dbReference>
<keyword evidence="1" id="KW-1133">Transmembrane helix</keyword>
<comment type="caution">
    <text evidence="2">The sequence shown here is derived from an EMBL/GenBank/DDBJ whole genome shotgun (WGS) entry which is preliminary data.</text>
</comment>
<protein>
    <submittedName>
        <fullName evidence="2">CDP-diacylglycerol-serine O-phosphatidyltransferase</fullName>
    </submittedName>
</protein>
<keyword evidence="2" id="KW-0808">Transferase</keyword>
<gene>
    <name evidence="2" type="ORF">B2A_13626</name>
</gene>
<feature type="transmembrane region" description="Helical" evidence="1">
    <location>
        <begin position="20"/>
        <end position="48"/>
    </location>
</feature>
<evidence type="ECO:0000313" key="2">
    <source>
        <dbReference type="EMBL" id="EQD32310.1"/>
    </source>
</evidence>
<evidence type="ECO:0000256" key="1">
    <source>
        <dbReference type="SAM" id="Phobius"/>
    </source>
</evidence>
<feature type="transmembrane region" description="Helical" evidence="1">
    <location>
        <begin position="103"/>
        <end position="121"/>
    </location>
</feature>
<dbReference type="InterPro" id="IPR000462">
    <property type="entry name" value="CDP-OH_P_trans"/>
</dbReference>
<reference evidence="2" key="2">
    <citation type="journal article" date="2014" name="ISME J.">
        <title>Microbial stratification in low pH oxic and suboxic macroscopic growths along an acid mine drainage.</title>
        <authorList>
            <person name="Mendez-Garcia C."/>
            <person name="Mesa V."/>
            <person name="Sprenger R.R."/>
            <person name="Richter M."/>
            <person name="Diez M.S."/>
            <person name="Solano J."/>
            <person name="Bargiela R."/>
            <person name="Golyshina O.V."/>
            <person name="Manteca A."/>
            <person name="Ramos J.L."/>
            <person name="Gallego J.R."/>
            <person name="Llorente I."/>
            <person name="Martins Dos Santos V.A."/>
            <person name="Jensen O.N."/>
            <person name="Pelaez A.I."/>
            <person name="Sanchez J."/>
            <person name="Ferrer M."/>
        </authorList>
    </citation>
    <scope>NUCLEOTIDE SEQUENCE</scope>
</reference>
<dbReference type="Pfam" id="PF01066">
    <property type="entry name" value="CDP-OH_P_transf"/>
    <property type="match status" value="1"/>
</dbReference>
<dbReference type="GO" id="GO:0016780">
    <property type="term" value="F:phosphotransferase activity, for other substituted phosphate groups"/>
    <property type="evidence" value="ECO:0007669"/>
    <property type="project" value="InterPro"/>
</dbReference>
<name>T0ZR58_9ZZZZ</name>
<sequence length="256" mass="26591">GAAVTDRWRVGANLATTANAALGVGAILYTLAGNPLWAMLLIGCGVGFDGLDGQLSRRSRAPPSVFGRVADSVADAITFGAAPAVLIGFHTAQRSIWAPYTEIAAALALAYLVAAVARLVYFTLRAYERKDFLGVPTPQSALAVIVALLFHDVPGFQTVQPIGVLIGVAVLSVLMVAPIPYPKIRRGAPLRWPMVVTAAAAGLALVPLQFRPAAGSPLYDLAYGAALVMLVGVALYYVVGPFTVPRSAPRGAGSRT</sequence>
<accession>T0ZR58</accession>
<dbReference type="Gene3D" id="1.20.120.1760">
    <property type="match status" value="1"/>
</dbReference>
<feature type="transmembrane region" description="Helical" evidence="1">
    <location>
        <begin position="222"/>
        <end position="240"/>
    </location>
</feature>
<feature type="non-terminal residue" evidence="2">
    <location>
        <position position="1"/>
    </location>
</feature>
<dbReference type="InterPro" id="IPR043130">
    <property type="entry name" value="CDP-OH_PTrfase_TM_dom"/>
</dbReference>
<keyword evidence="1" id="KW-0812">Transmembrane</keyword>
<feature type="transmembrane region" description="Helical" evidence="1">
    <location>
        <begin position="192"/>
        <end position="210"/>
    </location>
</feature>
<reference evidence="2" key="1">
    <citation type="submission" date="2013-08" db="EMBL/GenBank/DDBJ databases">
        <authorList>
            <person name="Mendez C."/>
            <person name="Richter M."/>
            <person name="Ferrer M."/>
            <person name="Sanchez J."/>
        </authorList>
    </citation>
    <scope>NUCLEOTIDE SEQUENCE</scope>
</reference>
<keyword evidence="1" id="KW-0472">Membrane</keyword>
<organism evidence="2">
    <name type="scientific">mine drainage metagenome</name>
    <dbReference type="NCBI Taxonomy" id="410659"/>
    <lineage>
        <taxon>unclassified sequences</taxon>
        <taxon>metagenomes</taxon>
        <taxon>ecological metagenomes</taxon>
    </lineage>
</organism>
<dbReference type="AlphaFoldDB" id="T0ZR58"/>
<proteinExistence type="predicted"/>
<feature type="transmembrane region" description="Helical" evidence="1">
    <location>
        <begin position="133"/>
        <end position="150"/>
    </location>
</feature>
<dbReference type="GO" id="GO:0016020">
    <property type="term" value="C:membrane"/>
    <property type="evidence" value="ECO:0007669"/>
    <property type="project" value="InterPro"/>
</dbReference>
<feature type="transmembrane region" description="Helical" evidence="1">
    <location>
        <begin position="162"/>
        <end position="180"/>
    </location>
</feature>